<accession>A0ACD5ZNQ7</accession>
<name>A0ACD5ZNQ7_AVESA</name>
<reference evidence="1" key="1">
    <citation type="submission" date="2021-05" db="EMBL/GenBank/DDBJ databases">
        <authorList>
            <person name="Scholz U."/>
            <person name="Mascher M."/>
            <person name="Fiebig A."/>
        </authorList>
    </citation>
    <scope>NUCLEOTIDE SEQUENCE [LARGE SCALE GENOMIC DNA]</scope>
</reference>
<protein>
    <submittedName>
        <fullName evidence="1">Uncharacterized protein</fullName>
    </submittedName>
</protein>
<keyword evidence="2" id="KW-1185">Reference proteome</keyword>
<reference evidence="1" key="2">
    <citation type="submission" date="2025-09" db="UniProtKB">
        <authorList>
            <consortium name="EnsemblPlants"/>
        </authorList>
    </citation>
    <scope>IDENTIFICATION</scope>
</reference>
<evidence type="ECO:0000313" key="2">
    <source>
        <dbReference type="Proteomes" id="UP001732700"/>
    </source>
</evidence>
<evidence type="ECO:0000313" key="1">
    <source>
        <dbReference type="EnsemblPlants" id="AVESA.00010b.r2.7AG1198260.1.CDS"/>
    </source>
</evidence>
<sequence length="389" mass="44533">MERGTIKDQQQYKARLIIILGVVRFIMLQALAFRGHDETPSSKNKGNFLEMMSWYKKKDPNARALLDSAGGNHLIIAHEIQLDLCKACAEETTRSILADIGDRKFSLLVDESRDVSIKEQMAMVLRYVDKQGYVIERFIGIRHVPDTRAASLKEALDDYWARLMSCHIVCKVKNQNIVRAVSLIGVTLDKLQGIRDNGWDELMKETTDFCIKYNIVVPNMDDTIPARGRSRGRGCTMMVHTDRHMVFPLVYRLIELALILPVATASVERAFSAMNIIKTELRNKMGDDWMNYSMVCYIERDVFHSINDDDIVYRFQSYKSRRGVLPRRFGISSSYTSDECNVPAVLMLIYARLESGDAMKNLYSVADSDHYLVFVLYILLTPFLAETPL</sequence>
<dbReference type="Proteomes" id="UP001732700">
    <property type="component" value="Chromosome 7A"/>
</dbReference>
<dbReference type="EnsemblPlants" id="AVESA.00010b.r2.7AG1198260.1">
    <property type="protein sequence ID" value="AVESA.00010b.r2.7AG1198260.1.CDS"/>
    <property type="gene ID" value="AVESA.00010b.r2.7AG1198260"/>
</dbReference>
<proteinExistence type="predicted"/>
<organism evidence="1 2">
    <name type="scientific">Avena sativa</name>
    <name type="common">Oat</name>
    <dbReference type="NCBI Taxonomy" id="4498"/>
    <lineage>
        <taxon>Eukaryota</taxon>
        <taxon>Viridiplantae</taxon>
        <taxon>Streptophyta</taxon>
        <taxon>Embryophyta</taxon>
        <taxon>Tracheophyta</taxon>
        <taxon>Spermatophyta</taxon>
        <taxon>Magnoliopsida</taxon>
        <taxon>Liliopsida</taxon>
        <taxon>Poales</taxon>
        <taxon>Poaceae</taxon>
        <taxon>BOP clade</taxon>
        <taxon>Pooideae</taxon>
        <taxon>Poodae</taxon>
        <taxon>Poeae</taxon>
        <taxon>Poeae Chloroplast Group 1 (Aveneae type)</taxon>
        <taxon>Aveninae</taxon>
        <taxon>Avena</taxon>
    </lineage>
</organism>